<dbReference type="Proteomes" id="UP000516786">
    <property type="component" value="Chromosome"/>
</dbReference>
<name>A0ABD7BB03_PSEPU</name>
<dbReference type="EMBL" id="CP061723">
    <property type="protein sequence ID" value="QOC97508.1"/>
    <property type="molecule type" value="Genomic_DNA"/>
</dbReference>
<evidence type="ECO:0000313" key="4">
    <source>
        <dbReference type="Proteomes" id="UP000516786"/>
    </source>
</evidence>
<reference evidence="3 4" key="1">
    <citation type="submission" date="2020-09" db="EMBL/GenBank/DDBJ databases">
        <title>Co-existence of a novel multidrug-resistance efflux pump with carbapenem resistance gene blaVIM-2 in one megaplasmid in Pseudomonas putida.</title>
        <authorList>
            <person name="Peng K."/>
            <person name="Li R."/>
        </authorList>
    </citation>
    <scope>NUCLEOTIDE SEQUENCE [LARGE SCALE GENOMIC DNA]</scope>
    <source>
        <strain evidence="3 4">ZXPA-20</strain>
    </source>
</reference>
<dbReference type="AlphaFoldDB" id="A0ABD7BB03"/>
<feature type="transmembrane region" description="Helical" evidence="1">
    <location>
        <begin position="105"/>
        <end position="124"/>
    </location>
</feature>
<dbReference type="InterPro" id="IPR056464">
    <property type="entry name" value="DotM_C"/>
</dbReference>
<gene>
    <name evidence="3" type="ORF">ID616_26275</name>
</gene>
<evidence type="ECO:0000259" key="2">
    <source>
        <dbReference type="Pfam" id="PF23127"/>
    </source>
</evidence>
<evidence type="ECO:0000313" key="3">
    <source>
        <dbReference type="EMBL" id="QOC97508.1"/>
    </source>
</evidence>
<accession>A0ABD7BB03</accession>
<feature type="transmembrane region" description="Helical" evidence="1">
    <location>
        <begin position="17"/>
        <end position="37"/>
    </location>
</feature>
<keyword evidence="1" id="KW-0812">Transmembrane</keyword>
<keyword evidence="1" id="KW-0472">Membrane</keyword>
<keyword evidence="1" id="KW-1133">Transmembrane helix</keyword>
<dbReference type="RefSeq" id="WP_060518527.1">
    <property type="nucleotide sequence ID" value="NZ_CP061723.1"/>
</dbReference>
<feature type="domain" description="DotM C-terminal cytoplasmic" evidence="2">
    <location>
        <begin position="207"/>
        <end position="403"/>
    </location>
</feature>
<dbReference type="Pfam" id="PF23127">
    <property type="entry name" value="DotM_C"/>
    <property type="match status" value="1"/>
</dbReference>
<evidence type="ECO:0000256" key="1">
    <source>
        <dbReference type="SAM" id="Phobius"/>
    </source>
</evidence>
<protein>
    <submittedName>
        <fullName evidence="3">Type IV secretion protein</fullName>
    </submittedName>
</protein>
<proteinExistence type="predicted"/>
<organism evidence="3 4">
    <name type="scientific">Pseudomonas putida</name>
    <name type="common">Arthrobacter siderocapsulatus</name>
    <dbReference type="NCBI Taxonomy" id="303"/>
    <lineage>
        <taxon>Bacteria</taxon>
        <taxon>Pseudomonadati</taxon>
        <taxon>Pseudomonadota</taxon>
        <taxon>Gammaproteobacteria</taxon>
        <taxon>Pseudomonadales</taxon>
        <taxon>Pseudomonadaceae</taxon>
        <taxon>Pseudomonas</taxon>
    </lineage>
</organism>
<sequence>MKQQGGGQKSFTWDDPAILIGIIVVLYLGGWGAWYFAHEKISAAYTYIRYVELWLPSVLGDFADIPGISSINEWVGRMCAPDGIVGACQRDFSNVAWGEITSSSLFMNGFLLVLMVVLSVRMFLRINKTHPKLRFTRTHNIKSYVQENKAQYPHLRMFAELDLIAQPLDHPVFGMSQTSRQFAYEHLLISGWQAQSDRSWAPTLDREKATEVMRRQLGQHWTRVGSLSAAETLLVAIALPRVVATDTSLDDEAFKAAMADSDYMVAWCWDQFKAPSAKGGKGAGAADPYAWLKPEVPLEVPRAIIQKYIKHPNASAILHAHAFVRTIIFAMFFQARRLGVLPPAEMRWLRFFDRDMWYALQTIGRQAGFPEAPGILSHFLYECKAGASLAEPQLDKAVNGLEQAMSAYKYTDADKKRYEAVQEEKEAAARKAMHDEKMT</sequence>